<protein>
    <submittedName>
        <fullName evidence="1">RloB family protein</fullName>
    </submittedName>
</protein>
<dbReference type="Pfam" id="PF13707">
    <property type="entry name" value="RloB"/>
    <property type="match status" value="1"/>
</dbReference>
<dbReference type="EMBL" id="JAMXLY010000078">
    <property type="protein sequence ID" value="MCO6026578.1"/>
    <property type="molecule type" value="Genomic_DNA"/>
</dbReference>
<gene>
    <name evidence="1" type="ORF">NG821_12155</name>
</gene>
<organism evidence="1 2">
    <name type="scientific">Segatella cerevisiae</name>
    <dbReference type="NCBI Taxonomy" id="2053716"/>
    <lineage>
        <taxon>Bacteria</taxon>
        <taxon>Pseudomonadati</taxon>
        <taxon>Bacteroidota</taxon>
        <taxon>Bacteroidia</taxon>
        <taxon>Bacteroidales</taxon>
        <taxon>Prevotellaceae</taxon>
        <taxon>Segatella</taxon>
    </lineage>
</organism>
<dbReference type="InterPro" id="IPR025591">
    <property type="entry name" value="RloB"/>
</dbReference>
<accession>A0ABT1C1R0</accession>
<comment type="caution">
    <text evidence="1">The sequence shown here is derived from an EMBL/GenBank/DDBJ whole genome shotgun (WGS) entry which is preliminary data.</text>
</comment>
<name>A0ABT1C1R0_9BACT</name>
<dbReference type="Proteomes" id="UP001204015">
    <property type="component" value="Unassembled WGS sequence"/>
</dbReference>
<evidence type="ECO:0000313" key="2">
    <source>
        <dbReference type="Proteomes" id="UP001204015"/>
    </source>
</evidence>
<dbReference type="RefSeq" id="WP_252761928.1">
    <property type="nucleotide sequence ID" value="NZ_JAMXLY010000078.1"/>
</dbReference>
<evidence type="ECO:0000313" key="1">
    <source>
        <dbReference type="EMBL" id="MCO6026578.1"/>
    </source>
</evidence>
<reference evidence="1 2" key="1">
    <citation type="submission" date="2022-06" db="EMBL/GenBank/DDBJ databases">
        <title>A taxonomic note on the genus Prevotella: Description of four novel genera and emended description of the genera Hallella and Xylanibacter.</title>
        <authorList>
            <person name="Hitch T.C.A."/>
        </authorList>
    </citation>
    <scope>NUCLEOTIDE SEQUENCE [LARGE SCALE GENOMIC DNA]</scope>
    <source>
        <strain evidence="1 2">DSM 100619</strain>
    </source>
</reference>
<keyword evidence="2" id="KW-1185">Reference proteome</keyword>
<proteinExistence type="predicted"/>
<sequence>MARRTATKRIRQARPTLIGAGITEQYYFTHLQTIFGLKVKIRPRYFGREDIHALEKKIQQVLDDDGKAIVVFDADVSTWDIKERQRLTSLKKKYIKEKNVIICDSLPSIEYWFLLHYINTTRNFRTSQAVISQLSKYVVNFDKTESFLKNQKWVSDLCSEGKLQIAYKTAKDNSNKKGSYSNVWKAIEEIGLLKKIKDK</sequence>